<dbReference type="SUPFAM" id="SSF51735">
    <property type="entry name" value="NAD(P)-binding Rossmann-fold domains"/>
    <property type="match status" value="1"/>
</dbReference>
<evidence type="ECO:0000256" key="6">
    <source>
        <dbReference type="RuleBase" id="RU361277"/>
    </source>
</evidence>
<dbReference type="InterPro" id="IPR002328">
    <property type="entry name" value="ADH_Zn_CS"/>
</dbReference>
<evidence type="ECO:0000259" key="7">
    <source>
        <dbReference type="SMART" id="SM00829"/>
    </source>
</evidence>
<dbReference type="EMBL" id="JBHLSV010000001">
    <property type="protein sequence ID" value="MFC0672433.1"/>
    <property type="molecule type" value="Genomic_DNA"/>
</dbReference>
<gene>
    <name evidence="8" type="ORF">ACFFF6_00530</name>
</gene>
<accession>A0ABV6R952</accession>
<evidence type="ECO:0000256" key="2">
    <source>
        <dbReference type="ARBA" id="ARBA00008072"/>
    </source>
</evidence>
<keyword evidence="9" id="KW-1185">Reference proteome</keyword>
<dbReference type="InterPro" id="IPR013149">
    <property type="entry name" value="ADH-like_C"/>
</dbReference>
<evidence type="ECO:0000256" key="5">
    <source>
        <dbReference type="ARBA" id="ARBA00023002"/>
    </source>
</evidence>
<evidence type="ECO:0000256" key="1">
    <source>
        <dbReference type="ARBA" id="ARBA00001947"/>
    </source>
</evidence>
<organism evidence="8 9">
    <name type="scientific">Brachybacterium hainanense</name>
    <dbReference type="NCBI Taxonomy" id="1541174"/>
    <lineage>
        <taxon>Bacteria</taxon>
        <taxon>Bacillati</taxon>
        <taxon>Actinomycetota</taxon>
        <taxon>Actinomycetes</taxon>
        <taxon>Micrococcales</taxon>
        <taxon>Dermabacteraceae</taxon>
        <taxon>Brachybacterium</taxon>
    </lineage>
</organism>
<dbReference type="PROSITE" id="PS00059">
    <property type="entry name" value="ADH_ZINC"/>
    <property type="match status" value="1"/>
</dbReference>
<feature type="domain" description="Enoyl reductase (ER)" evidence="7">
    <location>
        <begin position="18"/>
        <end position="365"/>
    </location>
</feature>
<evidence type="ECO:0000256" key="3">
    <source>
        <dbReference type="ARBA" id="ARBA00022723"/>
    </source>
</evidence>
<keyword evidence="3 6" id="KW-0479">Metal-binding</keyword>
<dbReference type="Proteomes" id="UP001589793">
    <property type="component" value="Unassembled WGS sequence"/>
</dbReference>
<comment type="similarity">
    <text evidence="2 6">Belongs to the zinc-containing alcohol dehydrogenase family.</text>
</comment>
<dbReference type="RefSeq" id="WP_376977223.1">
    <property type="nucleotide sequence ID" value="NZ_JBHLSV010000001.1"/>
</dbReference>
<keyword evidence="5" id="KW-0560">Oxidoreductase</keyword>
<dbReference type="Pfam" id="PF00107">
    <property type="entry name" value="ADH_zinc_N"/>
    <property type="match status" value="1"/>
</dbReference>
<evidence type="ECO:0000256" key="4">
    <source>
        <dbReference type="ARBA" id="ARBA00022833"/>
    </source>
</evidence>
<dbReference type="InterPro" id="IPR036291">
    <property type="entry name" value="NAD(P)-bd_dom_sf"/>
</dbReference>
<dbReference type="InterPro" id="IPR011032">
    <property type="entry name" value="GroES-like_sf"/>
</dbReference>
<dbReference type="Gene3D" id="3.90.180.10">
    <property type="entry name" value="Medium-chain alcohol dehydrogenases, catalytic domain"/>
    <property type="match status" value="1"/>
</dbReference>
<comment type="caution">
    <text evidence="8">The sequence shown here is derived from an EMBL/GenBank/DDBJ whole genome shotgun (WGS) entry which is preliminary data.</text>
</comment>
<dbReference type="SMART" id="SM00829">
    <property type="entry name" value="PKS_ER"/>
    <property type="match status" value="1"/>
</dbReference>
<keyword evidence="4 6" id="KW-0862">Zinc</keyword>
<dbReference type="Gene3D" id="3.40.50.720">
    <property type="entry name" value="NAD(P)-binding Rossmann-like Domain"/>
    <property type="match status" value="1"/>
</dbReference>
<dbReference type="PANTHER" id="PTHR43350">
    <property type="entry name" value="NAD-DEPENDENT ALCOHOL DEHYDROGENASE"/>
    <property type="match status" value="1"/>
</dbReference>
<evidence type="ECO:0000313" key="9">
    <source>
        <dbReference type="Proteomes" id="UP001589793"/>
    </source>
</evidence>
<protein>
    <submittedName>
        <fullName evidence="8">Alcohol dehydrogenase catalytic domain-containing protein</fullName>
    </submittedName>
</protein>
<comment type="cofactor">
    <cofactor evidence="1 6">
        <name>Zn(2+)</name>
        <dbReference type="ChEBI" id="CHEBI:29105"/>
    </cofactor>
</comment>
<dbReference type="Pfam" id="PF08240">
    <property type="entry name" value="ADH_N"/>
    <property type="match status" value="1"/>
</dbReference>
<proteinExistence type="inferred from homology"/>
<reference evidence="8 9" key="1">
    <citation type="submission" date="2024-09" db="EMBL/GenBank/DDBJ databases">
        <authorList>
            <person name="Sun Q."/>
            <person name="Mori K."/>
        </authorList>
    </citation>
    <scope>NUCLEOTIDE SEQUENCE [LARGE SCALE GENOMIC DNA]</scope>
    <source>
        <strain evidence="8 9">CICC 10874</strain>
    </source>
</reference>
<dbReference type="InterPro" id="IPR013154">
    <property type="entry name" value="ADH-like_N"/>
</dbReference>
<evidence type="ECO:0000313" key="8">
    <source>
        <dbReference type="EMBL" id="MFC0672433.1"/>
    </source>
</evidence>
<dbReference type="SUPFAM" id="SSF50129">
    <property type="entry name" value="GroES-like"/>
    <property type="match status" value="2"/>
</dbReference>
<dbReference type="InterPro" id="IPR020843">
    <property type="entry name" value="ER"/>
</dbReference>
<name>A0ABV6R952_9MICO</name>
<dbReference type="PANTHER" id="PTHR43350:SF21">
    <property type="entry name" value="S-NITROSOMYCOTHIOL REDUCTASE MSCR"/>
    <property type="match status" value="1"/>
</dbReference>
<sequence length="368" mass="38239">MRIRGAVLEQMGLPRPYAESRPLAICELELDPPGPTEILVRIEAAGVCHSDLSVVDGNRPRPLPMLLGHESAGRVVEVGAEVEEIAVGDRVVMSFLPRCGSCRECATDGRLPCSAGSAANTEGTLLHGGRRLHRDGQLVHHHLGVSGFADHVVVDAASAVVVPDAVPPDIAAVLGCAVLTGGGAVLNVARPGPEDSIMVVGLGGVGMAALITAISQDVREVIAVDALPAKLARARELGADRALTPQEVAAQGVTADRVIEAAGHPRAFETAFGAIGFGGTMVTVGLPASDATVTIPPLPITAKAQSVIGCYLGSAVPRRDIPAYAQLYLEGKLPVDELISRRIRLEDVCSAMDQLADGEAIRQVIMFD</sequence>